<dbReference type="RefSeq" id="WP_229745233.1">
    <property type="nucleotide sequence ID" value="NZ_BMFY01000018.1"/>
</dbReference>
<name>A0A8J2U0U1_9MICO</name>
<dbReference type="GO" id="GO:0019748">
    <property type="term" value="P:secondary metabolic process"/>
    <property type="evidence" value="ECO:0007669"/>
    <property type="project" value="InterPro"/>
</dbReference>
<organism evidence="1 2">
    <name type="scientific">Sediminivirga luteola</name>
    <dbReference type="NCBI Taxonomy" id="1774748"/>
    <lineage>
        <taxon>Bacteria</taxon>
        <taxon>Bacillati</taxon>
        <taxon>Actinomycetota</taxon>
        <taxon>Actinomycetes</taxon>
        <taxon>Micrococcales</taxon>
        <taxon>Brevibacteriaceae</taxon>
        <taxon>Sediminivirga</taxon>
    </lineage>
</organism>
<reference evidence="1" key="1">
    <citation type="journal article" date="2014" name="Int. J. Syst. Evol. Microbiol.">
        <title>Complete genome sequence of Corynebacterium casei LMG S-19264T (=DSM 44701T), isolated from a smear-ripened cheese.</title>
        <authorList>
            <consortium name="US DOE Joint Genome Institute (JGI-PGF)"/>
            <person name="Walter F."/>
            <person name="Albersmeier A."/>
            <person name="Kalinowski J."/>
            <person name="Ruckert C."/>
        </authorList>
    </citation>
    <scope>NUCLEOTIDE SEQUENCE</scope>
    <source>
        <strain evidence="1">CGMCC 1.12785</strain>
    </source>
</reference>
<gene>
    <name evidence="1" type="ORF">GCM10011333_31370</name>
</gene>
<dbReference type="Proteomes" id="UP000616114">
    <property type="component" value="Unassembled WGS sequence"/>
</dbReference>
<evidence type="ECO:0000313" key="1">
    <source>
        <dbReference type="EMBL" id="GGA26188.1"/>
    </source>
</evidence>
<dbReference type="SUPFAM" id="SSF56112">
    <property type="entry name" value="Protein kinase-like (PK-like)"/>
    <property type="match status" value="1"/>
</dbReference>
<protein>
    <submittedName>
        <fullName evidence="1">Streptomycin 6-kinase</fullName>
    </submittedName>
</protein>
<sequence>MSRIQVPEVLRAATRAAIGPERTDAWIQAVPFIFNELFDRWTLRYDPVPGAPWAGCESLVVPVLTADSTPAVVRVAAPSTSPSQSHEQILEALRIWDGHGAVRVYREDTSFRATLQERLITATNLGTLPLEQVPAVWGALLRALTVPAANGFLRVQDIAAGWLAQGPAGPAALGPAVPLAPSDRYVFENAKHWARVAATSAENWLIHADLHYYNILAGNPDAHGVATWKAIDPQPLAGPTAYAVAPLLWNRLYDLPAAAPEDQAAWLRAFAQQVCQEAGVDPAFGLGLSVAREVQNLRWYARAAADGDARAAGDAARSLWVARALSGVSVQGADAHRLKRIG</sequence>
<dbReference type="EMBL" id="BMFY01000018">
    <property type="protein sequence ID" value="GGA26188.1"/>
    <property type="molecule type" value="Genomic_DNA"/>
</dbReference>
<reference evidence="1" key="2">
    <citation type="submission" date="2020-09" db="EMBL/GenBank/DDBJ databases">
        <authorList>
            <person name="Sun Q."/>
            <person name="Zhou Y."/>
        </authorList>
    </citation>
    <scope>NUCLEOTIDE SEQUENCE</scope>
    <source>
        <strain evidence="1">CGMCC 1.12785</strain>
    </source>
</reference>
<dbReference type="InterPro" id="IPR011009">
    <property type="entry name" value="Kinase-like_dom_sf"/>
</dbReference>
<dbReference type="InterPro" id="IPR006748">
    <property type="entry name" value="NH2Glyco/OHUrea_AB-resist_kin"/>
</dbReference>
<dbReference type="Pfam" id="PF04655">
    <property type="entry name" value="APH_6_hur"/>
    <property type="match status" value="1"/>
</dbReference>
<accession>A0A8J2U0U1</accession>
<dbReference type="AlphaFoldDB" id="A0A8J2U0U1"/>
<keyword evidence="2" id="KW-1185">Reference proteome</keyword>
<dbReference type="GO" id="GO:0016773">
    <property type="term" value="F:phosphotransferase activity, alcohol group as acceptor"/>
    <property type="evidence" value="ECO:0007669"/>
    <property type="project" value="InterPro"/>
</dbReference>
<proteinExistence type="predicted"/>
<comment type="caution">
    <text evidence="1">The sequence shown here is derived from an EMBL/GenBank/DDBJ whole genome shotgun (WGS) entry which is preliminary data.</text>
</comment>
<evidence type="ECO:0000313" key="2">
    <source>
        <dbReference type="Proteomes" id="UP000616114"/>
    </source>
</evidence>